<dbReference type="PROSITE" id="PS50127">
    <property type="entry name" value="UBC_2"/>
    <property type="match status" value="1"/>
</dbReference>
<dbReference type="PANTHER" id="PTHR46116">
    <property type="entry name" value="(E3-INDEPENDENT) E2 UBIQUITIN-CONJUGATING ENZYME"/>
    <property type="match status" value="1"/>
</dbReference>
<dbReference type="Pfam" id="PF00179">
    <property type="entry name" value="UQ_con"/>
    <property type="match status" value="1"/>
</dbReference>
<evidence type="ECO:0000313" key="6">
    <source>
        <dbReference type="Proteomes" id="UP000030752"/>
    </source>
</evidence>
<dbReference type="PANTHER" id="PTHR46116:SF15">
    <property type="entry name" value="(E3-INDEPENDENT) E2 UBIQUITIN-CONJUGATING ENZYME"/>
    <property type="match status" value="1"/>
</dbReference>
<proteinExistence type="predicted"/>
<dbReference type="GO" id="GO:0061631">
    <property type="term" value="F:ubiquitin conjugating enzyme activity"/>
    <property type="evidence" value="ECO:0007669"/>
    <property type="project" value="TreeGrafter"/>
</dbReference>
<dbReference type="Gene3D" id="3.10.110.10">
    <property type="entry name" value="Ubiquitin Conjugating Enzyme"/>
    <property type="match status" value="1"/>
</dbReference>
<protein>
    <recommendedName>
        <fullName evidence="4">UBC core domain-containing protein</fullName>
    </recommendedName>
</protein>
<dbReference type="InterPro" id="IPR000608">
    <property type="entry name" value="UBC"/>
</dbReference>
<gene>
    <name evidence="5" type="ORF">HMPREF1541_08844</name>
</gene>
<dbReference type="OrthoDB" id="47801at2759"/>
<dbReference type="eggNOG" id="KOG0895">
    <property type="taxonomic scope" value="Eukaryota"/>
</dbReference>
<evidence type="ECO:0000259" key="4">
    <source>
        <dbReference type="PROSITE" id="PS50127"/>
    </source>
</evidence>
<name>W2RJB7_CYPE1</name>
<dbReference type="RefSeq" id="XP_008721384.1">
    <property type="nucleotide sequence ID" value="XM_008723162.1"/>
</dbReference>
<dbReference type="VEuPathDB" id="FungiDB:HMPREF1541_08844"/>
<keyword evidence="6" id="KW-1185">Reference proteome</keyword>
<dbReference type="STRING" id="1220924.W2RJB7"/>
<dbReference type="HOGENOM" id="CLU_005619_1_0_1"/>
<dbReference type="InterPro" id="IPR016135">
    <property type="entry name" value="UBQ-conjugating_enzyme/RWD"/>
</dbReference>
<dbReference type="Pfam" id="PF23043">
    <property type="entry name" value="SH3-B_UBE2O"/>
    <property type="match status" value="1"/>
</dbReference>
<dbReference type="CDD" id="cd23837">
    <property type="entry name" value="UBCc_UBE2O"/>
    <property type="match status" value="1"/>
</dbReference>
<keyword evidence="2" id="KW-0833">Ubl conjugation pathway</keyword>
<dbReference type="InParanoid" id="W2RJB7"/>
<dbReference type="SMART" id="SM00212">
    <property type="entry name" value="UBCc"/>
    <property type="match status" value="1"/>
</dbReference>
<feature type="compositionally biased region" description="Low complexity" evidence="3">
    <location>
        <begin position="1075"/>
        <end position="1091"/>
    </location>
</feature>
<keyword evidence="1" id="KW-0808">Transferase</keyword>
<accession>W2RJB7</accession>
<dbReference type="EMBL" id="KB822725">
    <property type="protein sequence ID" value="ETN36566.1"/>
    <property type="molecule type" value="Genomic_DNA"/>
</dbReference>
<evidence type="ECO:0000313" key="5">
    <source>
        <dbReference type="EMBL" id="ETN36566.1"/>
    </source>
</evidence>
<feature type="region of interest" description="Disordered" evidence="3">
    <location>
        <begin position="1072"/>
        <end position="1095"/>
    </location>
</feature>
<evidence type="ECO:0000256" key="3">
    <source>
        <dbReference type="SAM" id="MobiDB-lite"/>
    </source>
</evidence>
<organism evidence="5 6">
    <name type="scientific">Cyphellophora europaea (strain CBS 101466)</name>
    <name type="common">Phialophora europaea</name>
    <dbReference type="NCBI Taxonomy" id="1220924"/>
    <lineage>
        <taxon>Eukaryota</taxon>
        <taxon>Fungi</taxon>
        <taxon>Dikarya</taxon>
        <taxon>Ascomycota</taxon>
        <taxon>Pezizomycotina</taxon>
        <taxon>Eurotiomycetes</taxon>
        <taxon>Chaetothyriomycetidae</taxon>
        <taxon>Chaetothyriales</taxon>
        <taxon>Cyphellophoraceae</taxon>
        <taxon>Cyphellophora</taxon>
    </lineage>
</organism>
<sequence length="1136" mass="125621">MPTFEVNDTVVLKNDCSLVGTIERTAGLSDGFESTSLEDLLIVNYTDVPERVLIDFVNSAIPPREYVFIICVDEERGAFLTHENDLELLSRSFDLGDVVKKNGQSSSMIGTVINYTDTYALDHVFHETRDGRLISSLAPDAKQQIPSCGDNCVANLSPHNYIFNVSAQDITHAQDVFEGDLALYDDWLGAIEEAEFDIVLRLTNDSIVILKSPQDLHLPIKDPEKPLVSLPEFDNLRRPNVIDAFQGWSTIPALKTPGLGSFVATSRATLKAGRWIRGEYIGATPPEGIVIGVIPRTVDARWITPSPFTRKPIRDLQHPSHRHTVYKNINAYRNPTELKPREGLKICDGTSYPSARSQTDSSVALLNNGSQARSTGAYQDLRPGDQVRFRDPTAASVKYAGVHGTRHGAFRRISSSQHCPGWDLNILKIVSKTQMVVVQWQDGSETTITANELHRFAAFESALTPGQAVLNRAGLQQSLVGHDGVGASAPQFIPFNEMAFFERPHNLHPSKVGIVQAVDHQERVAKVRWFEKPKVVLIEAGELLSPESWFGPISSSIEEVSLYEIMTFPAFDKRLRDFVVLPPNTTLEELRKNIKNKKLDEAYDLPMATNPALDFDRLITRAKTCMHAKHIEETQRAISSEGDNGDGTWIGEIVGIGLDGTLTVRMRGGKICRDTQLPLDVVLACINVDELGVQDYDAEEDLEEWWEDYVEGRDDSRSPSPISQSFEYEGGARLDTDEDDDAWTSAEEDMSGSQLSDGTTAGAQHLEADEDGYIDEDVEMADASTQTAVSLPSAPTAPPRSGSFATLRQHLPSEPPLPFEVLDILPPADQYSADLHPSTSSTFLKRIRKEHKTLASSLPPGQIYVRTYDSRLDLLRCLIIGPPDTPYEDAPFLVDLYLGPKFPDEPPIAHFHSWTSGLGRINPNLYEEGKICLSLLGTWPGKESGEGWSKDATILQLLVSLQGLVMVRNPFFNEAGFEGYEQEGGYRLEAAQYAEKAFVMARGFVRHALERPPRGVEDVLAWLFLPDEAKQEQMGAIDQAEESQEEQRRGLLLKILQRGRRLIESSEAVRTSAMQVDNDGQSDQQQSQEVQLMDAAGSTGDATKAFLRPLSKGAVVMLRRMLAELDAAGSVAEGGA</sequence>
<dbReference type="Proteomes" id="UP000030752">
    <property type="component" value="Unassembled WGS sequence"/>
</dbReference>
<dbReference type="GeneID" id="19976183"/>
<dbReference type="InterPro" id="IPR057733">
    <property type="entry name" value="UBE2O-like_SH3-B"/>
</dbReference>
<evidence type="ECO:0000256" key="1">
    <source>
        <dbReference type="ARBA" id="ARBA00022679"/>
    </source>
</evidence>
<reference evidence="5 6" key="1">
    <citation type="submission" date="2013-03" db="EMBL/GenBank/DDBJ databases">
        <title>The Genome Sequence of Phialophora europaea CBS 101466.</title>
        <authorList>
            <consortium name="The Broad Institute Genomics Platform"/>
            <person name="Cuomo C."/>
            <person name="de Hoog S."/>
            <person name="Gorbushina A."/>
            <person name="Walker B."/>
            <person name="Young S.K."/>
            <person name="Zeng Q."/>
            <person name="Gargeya S."/>
            <person name="Fitzgerald M."/>
            <person name="Haas B."/>
            <person name="Abouelleil A."/>
            <person name="Allen A.W."/>
            <person name="Alvarado L."/>
            <person name="Arachchi H.M."/>
            <person name="Berlin A.M."/>
            <person name="Chapman S.B."/>
            <person name="Gainer-Dewar J."/>
            <person name="Goldberg J."/>
            <person name="Griggs A."/>
            <person name="Gujja S."/>
            <person name="Hansen M."/>
            <person name="Howarth C."/>
            <person name="Imamovic A."/>
            <person name="Ireland A."/>
            <person name="Larimer J."/>
            <person name="McCowan C."/>
            <person name="Murphy C."/>
            <person name="Pearson M."/>
            <person name="Poon T.W."/>
            <person name="Priest M."/>
            <person name="Roberts A."/>
            <person name="Saif S."/>
            <person name="Shea T."/>
            <person name="Sisk P."/>
            <person name="Sykes S."/>
            <person name="Wortman J."/>
            <person name="Nusbaum C."/>
            <person name="Birren B."/>
        </authorList>
    </citation>
    <scope>NUCLEOTIDE SEQUENCE [LARGE SCALE GENOMIC DNA]</scope>
    <source>
        <strain evidence="5 6">CBS 101466</strain>
    </source>
</reference>
<evidence type="ECO:0000256" key="2">
    <source>
        <dbReference type="ARBA" id="ARBA00022786"/>
    </source>
</evidence>
<dbReference type="AlphaFoldDB" id="W2RJB7"/>
<dbReference type="SUPFAM" id="SSF54495">
    <property type="entry name" value="UBC-like"/>
    <property type="match status" value="1"/>
</dbReference>
<feature type="domain" description="UBC core" evidence="4">
    <location>
        <begin position="842"/>
        <end position="1006"/>
    </location>
</feature>
<feature type="region of interest" description="Disordered" evidence="3">
    <location>
        <begin position="710"/>
        <end position="738"/>
    </location>
</feature>